<dbReference type="InterPro" id="IPR050639">
    <property type="entry name" value="SSR_resolvase"/>
</dbReference>
<dbReference type="PROSITE" id="PS51737">
    <property type="entry name" value="RECOMBINASE_DNA_BIND"/>
    <property type="match status" value="1"/>
</dbReference>
<dbReference type="Pfam" id="PF07508">
    <property type="entry name" value="Recombinase"/>
    <property type="match status" value="1"/>
</dbReference>
<reference evidence="2 3" key="1">
    <citation type="journal article" date="2017" name="Elife">
        <title>Extensive horizontal gene transfer in cheese-associated bacteria.</title>
        <authorList>
            <person name="Bonham K.S."/>
            <person name="Wolfe B.E."/>
            <person name="Dutton R.J."/>
        </authorList>
    </citation>
    <scope>NUCLEOTIDE SEQUENCE [LARGE SCALE GENOMIC DNA]</scope>
    <source>
        <strain evidence="2 3">738_8</strain>
    </source>
</reference>
<dbReference type="InterPro" id="IPR025827">
    <property type="entry name" value="Zn_ribbon_recom_dom"/>
</dbReference>
<dbReference type="CDD" id="cd00338">
    <property type="entry name" value="Ser_Recombinase"/>
    <property type="match status" value="1"/>
</dbReference>
<dbReference type="SUPFAM" id="SSF53041">
    <property type="entry name" value="Resolvase-like"/>
    <property type="match status" value="1"/>
</dbReference>
<dbReference type="Pfam" id="PF13408">
    <property type="entry name" value="Zn_ribbon_recom"/>
    <property type="match status" value="1"/>
</dbReference>
<evidence type="ECO:0000256" key="1">
    <source>
        <dbReference type="SAM" id="MobiDB-lite"/>
    </source>
</evidence>
<dbReference type="InterPro" id="IPR036162">
    <property type="entry name" value="Resolvase-like_N_sf"/>
</dbReference>
<evidence type="ECO:0000313" key="3">
    <source>
        <dbReference type="Proteomes" id="UP000217881"/>
    </source>
</evidence>
<dbReference type="Gene3D" id="3.40.50.1390">
    <property type="entry name" value="Resolvase, N-terminal catalytic domain"/>
    <property type="match status" value="1"/>
</dbReference>
<protein>
    <submittedName>
        <fullName evidence="2">Uncharacterized protein</fullName>
    </submittedName>
</protein>
<dbReference type="GO" id="GO:0000150">
    <property type="term" value="F:DNA strand exchange activity"/>
    <property type="evidence" value="ECO:0007669"/>
    <property type="project" value="InterPro"/>
</dbReference>
<dbReference type="PANTHER" id="PTHR30461:SF23">
    <property type="entry name" value="DNA RECOMBINASE-RELATED"/>
    <property type="match status" value="1"/>
</dbReference>
<dbReference type="Pfam" id="PF00239">
    <property type="entry name" value="Resolvase"/>
    <property type="match status" value="1"/>
</dbReference>
<organism evidence="2 3">
    <name type="scientific">Brevibacterium aurantiacum</name>
    <dbReference type="NCBI Taxonomy" id="273384"/>
    <lineage>
        <taxon>Bacteria</taxon>
        <taxon>Bacillati</taxon>
        <taxon>Actinomycetota</taxon>
        <taxon>Actinomycetes</taxon>
        <taxon>Micrococcales</taxon>
        <taxon>Brevibacteriaceae</taxon>
        <taxon>Brevibacterium</taxon>
    </lineage>
</organism>
<dbReference type="Gene3D" id="3.90.1750.20">
    <property type="entry name" value="Putative Large Serine Recombinase, Chain B, Domain 2"/>
    <property type="match status" value="1"/>
</dbReference>
<proteinExistence type="predicted"/>
<dbReference type="InterPro" id="IPR038109">
    <property type="entry name" value="DNA_bind_recomb_sf"/>
</dbReference>
<evidence type="ECO:0000313" key="2">
    <source>
        <dbReference type="EMBL" id="PCC54574.1"/>
    </source>
</evidence>
<dbReference type="InterPro" id="IPR011109">
    <property type="entry name" value="DNA_bind_recombinase_dom"/>
</dbReference>
<feature type="region of interest" description="Disordered" evidence="1">
    <location>
        <begin position="472"/>
        <end position="502"/>
    </location>
</feature>
<gene>
    <name evidence="2" type="ORF">CIK59_06045</name>
</gene>
<dbReference type="SMART" id="SM00857">
    <property type="entry name" value="Resolvase"/>
    <property type="match status" value="1"/>
</dbReference>
<dbReference type="GO" id="GO:0003677">
    <property type="term" value="F:DNA binding"/>
    <property type="evidence" value="ECO:0007669"/>
    <property type="project" value="InterPro"/>
</dbReference>
<dbReference type="InterPro" id="IPR006119">
    <property type="entry name" value="Resolv_N"/>
</dbReference>
<feature type="compositionally biased region" description="Basic and acidic residues" evidence="1">
    <location>
        <begin position="489"/>
        <end position="502"/>
    </location>
</feature>
<dbReference type="AlphaFoldDB" id="A0A2A3ZSQ0"/>
<dbReference type="EMBL" id="NRHA01000008">
    <property type="protein sequence ID" value="PCC54574.1"/>
    <property type="molecule type" value="Genomic_DNA"/>
</dbReference>
<comment type="caution">
    <text evidence="2">The sequence shown here is derived from an EMBL/GenBank/DDBJ whole genome shotgun (WGS) entry which is preliminary data.</text>
</comment>
<accession>A0A2A3ZSQ0</accession>
<sequence>MEIFADGGESIAEVAEPLSANQLSLRRMEDGVEFDDVTFDATGDGTDLTDEAGPVRITSQMDDHVDAHRHCGNDEGGGDVRPGKHIKGDVQIYTGFMGNRGVIYGRASKDVKHTGTSVRKQIERGERWARGEGIELLEPIRDDNMGATRGSRERPGFKKVRALIEQRAIDVLILWEVSRSTRDATESMGLLDAAEDNNVDIAVDGKRYDPSDDADRMQLQFMFMMADSEGRRTKKRNIDSVTTNAQRGTPHGRFPYGYRRIYDSTSGVLLEQTPFAGDGQLLPEAKTLQEAASAVLSGTPLRRVCRNLNERGVPSPRKPRAKTLAENPNGVVNVWERATLRQLLLNPTIAGRRVYQGEDIGPAQWDAIVPFDEWLELRALLTDPSRLTVAVPRGPEPRHLLSGIARCGECGARMKASTNERRMKRAYACRHEGCMRVMVTAGKVDEMVEATILGLFDTPGFRGKLAAAHKERDEARTAGPSLSSQIAAKEAERTEIDGLRDSDPPRISLHAYIAETNRIEKRLEELRASESAQVTSPALRKMMTSKSVSEGWKQADLMDRREIIRMLLDVKIDRATVNRGRRFDFSRVTIDPSAFILDDVLEGQSMEWFGSGD</sequence>
<dbReference type="PROSITE" id="PS51736">
    <property type="entry name" value="RECOMBINASES_3"/>
    <property type="match status" value="1"/>
</dbReference>
<name>A0A2A3ZSQ0_BREAU</name>
<dbReference type="PANTHER" id="PTHR30461">
    <property type="entry name" value="DNA-INVERTASE FROM LAMBDOID PROPHAGE"/>
    <property type="match status" value="1"/>
</dbReference>
<dbReference type="Proteomes" id="UP000217881">
    <property type="component" value="Unassembled WGS sequence"/>
</dbReference>